<gene>
    <name evidence="1" type="ORF">OD750_017160</name>
</gene>
<organism evidence="1 2">
    <name type="scientific">Tahibacter soli</name>
    <dbReference type="NCBI Taxonomy" id="2983605"/>
    <lineage>
        <taxon>Bacteria</taxon>
        <taxon>Pseudomonadati</taxon>
        <taxon>Pseudomonadota</taxon>
        <taxon>Gammaproteobacteria</taxon>
        <taxon>Lysobacterales</taxon>
        <taxon>Rhodanobacteraceae</taxon>
        <taxon>Tahibacter</taxon>
    </lineage>
</organism>
<dbReference type="InterPro" id="IPR025412">
    <property type="entry name" value="DUF4304"/>
</dbReference>
<comment type="caution">
    <text evidence="1">The sequence shown here is derived from an EMBL/GenBank/DDBJ whole genome shotgun (WGS) entry which is preliminary data.</text>
</comment>
<dbReference type="RefSeq" id="WP_263541913.1">
    <property type="nucleotide sequence ID" value="NZ_JAOVZO020000018.1"/>
</dbReference>
<reference evidence="1" key="1">
    <citation type="submission" date="2023-02" db="EMBL/GenBank/DDBJ databases">
        <title>Tahibacter soli sp. nov. isolated from soil.</title>
        <authorList>
            <person name="Baek J.H."/>
            <person name="Lee J.K."/>
            <person name="Choi D.G."/>
            <person name="Jeon C.O."/>
        </authorList>
    </citation>
    <scope>NUCLEOTIDE SEQUENCE</scope>
    <source>
        <strain evidence="1">BL</strain>
    </source>
</reference>
<evidence type="ECO:0000313" key="1">
    <source>
        <dbReference type="EMBL" id="MDC8014277.1"/>
    </source>
</evidence>
<dbReference type="EMBL" id="JAOVZO020000018">
    <property type="protein sequence ID" value="MDC8014277.1"/>
    <property type="molecule type" value="Genomic_DNA"/>
</dbReference>
<proteinExistence type="predicted"/>
<dbReference type="AlphaFoldDB" id="A0A9X4BKH9"/>
<dbReference type="Pfam" id="PF14137">
    <property type="entry name" value="DUF4304"/>
    <property type="match status" value="1"/>
</dbReference>
<sequence length="249" mass="27007">MPSPAVPGADARIGVKIDFVAKFLGERLKPLGYSRRGRTFHRVVGDGDGECVQLLDLQGDKWNEGGRGKFTVNLGVRFPALLALQAKLPGLEWIGEHVKPTQIAFGPGGFQGRLNDAVSPTRDPRWPNELRNGADFWATIDETTDLSALAEGLAVAVVDHTPAWFDARSRLAAFGQPALQTFGMPSAREAVLAAVLQRDAELAAQRVRAVEPHRLAQDAKQFAALLDLLREHGVDVEGIGWIKPAPAKR</sequence>
<keyword evidence="2" id="KW-1185">Reference proteome</keyword>
<name>A0A9X4BKH9_9GAMM</name>
<dbReference type="Proteomes" id="UP001139971">
    <property type="component" value="Unassembled WGS sequence"/>
</dbReference>
<protein>
    <submittedName>
        <fullName evidence="1">DUF4304 domain-containing protein</fullName>
    </submittedName>
</protein>
<accession>A0A9X4BKH9</accession>
<evidence type="ECO:0000313" key="2">
    <source>
        <dbReference type="Proteomes" id="UP001139971"/>
    </source>
</evidence>